<dbReference type="InterPro" id="IPR043128">
    <property type="entry name" value="Rev_trsase/Diguanyl_cyclase"/>
</dbReference>
<dbReference type="InterPro" id="IPR041577">
    <property type="entry name" value="RT_RNaseH_2"/>
</dbReference>
<dbReference type="InterPro" id="IPR051320">
    <property type="entry name" value="Viral_Replic_Matur_Polypro"/>
</dbReference>
<dbReference type="OrthoDB" id="9893755at2759"/>
<gene>
    <name evidence="2" type="ORF">AAES_160407</name>
</gene>
<dbReference type="PANTHER" id="PTHR33064:SF29">
    <property type="entry name" value="PEPTIDASE A2 DOMAIN-CONTAINING PROTEIN-RELATED"/>
    <property type="match status" value="1"/>
</dbReference>
<feature type="domain" description="Reverse transcriptase/retrotransposon-derived protein RNase H-like" evidence="1">
    <location>
        <begin position="89"/>
        <end position="178"/>
    </location>
</feature>
<dbReference type="Pfam" id="PF17919">
    <property type="entry name" value="RT_RNaseH_2"/>
    <property type="match status" value="1"/>
</dbReference>
<proteinExistence type="predicted"/>
<dbReference type="Gene3D" id="3.30.70.270">
    <property type="match status" value="1"/>
</dbReference>
<dbReference type="InterPro" id="IPR043502">
    <property type="entry name" value="DNA/RNA_pol_sf"/>
</dbReference>
<dbReference type="STRING" id="12930.A0A0Q3P0F8"/>
<evidence type="ECO:0000259" key="1">
    <source>
        <dbReference type="Pfam" id="PF17919"/>
    </source>
</evidence>
<evidence type="ECO:0000313" key="3">
    <source>
        <dbReference type="Proteomes" id="UP000051836"/>
    </source>
</evidence>
<protein>
    <recommendedName>
        <fullName evidence="1">Reverse transcriptase/retrotransposon-derived protein RNase H-like domain-containing protein</fullName>
    </recommendedName>
</protein>
<name>A0A0Q3P0F8_AMAAE</name>
<dbReference type="Proteomes" id="UP000051836">
    <property type="component" value="Unassembled WGS sequence"/>
</dbReference>
<dbReference type="EMBL" id="LMAW01003106">
    <property type="protein sequence ID" value="KQK73995.1"/>
    <property type="molecule type" value="Genomic_DNA"/>
</dbReference>
<dbReference type="AlphaFoldDB" id="A0A0Q3P0F8"/>
<reference evidence="2 3" key="1">
    <citation type="submission" date="2015-10" db="EMBL/GenBank/DDBJ databases">
        <authorList>
            <person name="Gilbert D.G."/>
        </authorList>
    </citation>
    <scope>NUCLEOTIDE SEQUENCE [LARGE SCALE GENOMIC DNA]</scope>
    <source>
        <strain evidence="2">FVVF132</strain>
    </source>
</reference>
<comment type="caution">
    <text evidence="2">The sequence shown here is derived from an EMBL/GenBank/DDBJ whole genome shotgun (WGS) entry which is preliminary data.</text>
</comment>
<evidence type="ECO:0000313" key="2">
    <source>
        <dbReference type="EMBL" id="KQK73995.1"/>
    </source>
</evidence>
<accession>A0A0Q3P0F8</accession>
<dbReference type="SUPFAM" id="SSF56672">
    <property type="entry name" value="DNA/RNA polymerases"/>
    <property type="match status" value="1"/>
</dbReference>
<keyword evidence="3" id="KW-1185">Reference proteome</keyword>
<dbReference type="PANTHER" id="PTHR33064">
    <property type="entry name" value="POL PROTEIN"/>
    <property type="match status" value="1"/>
</dbReference>
<sequence length="180" mass="20499">MPPYLVVPIYWSRDLHRRFNFLGIKWQDGRRQIPTDVVNKITAMSPPTNKKETQAFLGAARLGRMHILNYSLIVSPLCHVTRKKNGFKWGPEQQQAFEQIKREIIRAVVLGPVRTAPDVIIVLYTAARDNCPTWSLWQKAPGETQGQPLGFWSWGYRGSEGSYSPTEKEILAAYEGVQAT</sequence>
<organism evidence="2 3">
    <name type="scientific">Amazona aestiva</name>
    <name type="common">Blue-fronted Amazon parrot</name>
    <dbReference type="NCBI Taxonomy" id="12930"/>
    <lineage>
        <taxon>Eukaryota</taxon>
        <taxon>Metazoa</taxon>
        <taxon>Chordata</taxon>
        <taxon>Craniata</taxon>
        <taxon>Vertebrata</taxon>
        <taxon>Euteleostomi</taxon>
        <taxon>Archelosauria</taxon>
        <taxon>Archosauria</taxon>
        <taxon>Dinosauria</taxon>
        <taxon>Saurischia</taxon>
        <taxon>Theropoda</taxon>
        <taxon>Coelurosauria</taxon>
        <taxon>Aves</taxon>
        <taxon>Neognathae</taxon>
        <taxon>Neoaves</taxon>
        <taxon>Telluraves</taxon>
        <taxon>Australaves</taxon>
        <taxon>Psittaciformes</taxon>
        <taxon>Psittacidae</taxon>
        <taxon>Amazona</taxon>
    </lineage>
</organism>